<dbReference type="RefSeq" id="WP_305387756.1">
    <property type="nucleotide sequence ID" value="NZ_CP117450.1"/>
</dbReference>
<comment type="similarity">
    <text evidence="2 6">Belongs to the FKBP-type PPIase family.</text>
</comment>
<evidence type="ECO:0000259" key="7">
    <source>
        <dbReference type="PROSITE" id="PS50059"/>
    </source>
</evidence>
<dbReference type="InterPro" id="IPR001179">
    <property type="entry name" value="PPIase_FKBP_dom"/>
</dbReference>
<dbReference type="Gene3D" id="3.10.50.40">
    <property type="match status" value="1"/>
</dbReference>
<evidence type="ECO:0000256" key="3">
    <source>
        <dbReference type="ARBA" id="ARBA00023110"/>
    </source>
</evidence>
<dbReference type="Proteomes" id="UP001236748">
    <property type="component" value="Chromosome"/>
</dbReference>
<dbReference type="Pfam" id="PF00254">
    <property type="entry name" value="FKBP_C"/>
    <property type="match status" value="1"/>
</dbReference>
<evidence type="ECO:0000256" key="6">
    <source>
        <dbReference type="RuleBase" id="RU003915"/>
    </source>
</evidence>
<name>A0ABY9FQA0_9PSED</name>
<organism evidence="8 9">
    <name type="scientific">Pseudomonas lurida</name>
    <dbReference type="NCBI Taxonomy" id="244566"/>
    <lineage>
        <taxon>Bacteria</taxon>
        <taxon>Pseudomonadati</taxon>
        <taxon>Pseudomonadota</taxon>
        <taxon>Gammaproteobacteria</taxon>
        <taxon>Pseudomonadales</taxon>
        <taxon>Pseudomonadaceae</taxon>
        <taxon>Pseudomonas</taxon>
    </lineage>
</organism>
<evidence type="ECO:0000256" key="1">
    <source>
        <dbReference type="ARBA" id="ARBA00000971"/>
    </source>
</evidence>
<dbReference type="PROSITE" id="PS50059">
    <property type="entry name" value="FKBP_PPIASE"/>
    <property type="match status" value="1"/>
</dbReference>
<keyword evidence="4 5" id="KW-0413">Isomerase</keyword>
<gene>
    <name evidence="8" type="ORF">PSH67_22070</name>
</gene>
<feature type="domain" description="PPIase FKBP-type" evidence="7">
    <location>
        <begin position="26"/>
        <end position="111"/>
    </location>
</feature>
<dbReference type="GO" id="GO:0003755">
    <property type="term" value="F:peptidyl-prolyl cis-trans isomerase activity"/>
    <property type="evidence" value="ECO:0007669"/>
    <property type="project" value="UniProtKB-EC"/>
</dbReference>
<evidence type="ECO:0000313" key="8">
    <source>
        <dbReference type="EMBL" id="WLH05502.1"/>
    </source>
</evidence>
<evidence type="ECO:0000256" key="4">
    <source>
        <dbReference type="ARBA" id="ARBA00023235"/>
    </source>
</evidence>
<dbReference type="PANTHER" id="PTHR43811:SF19">
    <property type="entry name" value="39 KDA FK506-BINDING NUCLEAR PROTEIN"/>
    <property type="match status" value="1"/>
</dbReference>
<protein>
    <recommendedName>
        <fullName evidence="6">Peptidyl-prolyl cis-trans isomerase</fullName>
        <ecNumber evidence="6">5.2.1.8</ecNumber>
    </recommendedName>
</protein>
<dbReference type="SUPFAM" id="SSF54534">
    <property type="entry name" value="FKBP-like"/>
    <property type="match status" value="1"/>
</dbReference>
<evidence type="ECO:0000256" key="5">
    <source>
        <dbReference type="PROSITE-ProRule" id="PRU00277"/>
    </source>
</evidence>
<keyword evidence="3 5" id="KW-0697">Rotamase</keyword>
<comment type="catalytic activity">
    <reaction evidence="1 5 6">
        <text>[protein]-peptidylproline (omega=180) = [protein]-peptidylproline (omega=0)</text>
        <dbReference type="Rhea" id="RHEA:16237"/>
        <dbReference type="Rhea" id="RHEA-COMP:10747"/>
        <dbReference type="Rhea" id="RHEA-COMP:10748"/>
        <dbReference type="ChEBI" id="CHEBI:83833"/>
        <dbReference type="ChEBI" id="CHEBI:83834"/>
        <dbReference type="EC" id="5.2.1.8"/>
    </reaction>
</comment>
<keyword evidence="9" id="KW-1185">Reference proteome</keyword>
<dbReference type="EC" id="5.2.1.8" evidence="6"/>
<evidence type="ECO:0000256" key="2">
    <source>
        <dbReference type="ARBA" id="ARBA00006577"/>
    </source>
</evidence>
<reference evidence="8 9" key="1">
    <citation type="submission" date="2023-02" db="EMBL/GenBank/DDBJ databases">
        <title>Evolution of Hrp T3SS in non-pathogenic Pseudomonas fluorescens.</title>
        <authorList>
            <person name="Liao K."/>
            <person name="Wei H."/>
            <person name="Gu Y."/>
        </authorList>
    </citation>
    <scope>NUCLEOTIDE SEQUENCE [LARGE SCALE GENOMIC DNA]</scope>
    <source>
        <strain evidence="8 9">FP2043</strain>
    </source>
</reference>
<dbReference type="PANTHER" id="PTHR43811">
    <property type="entry name" value="FKBP-TYPE PEPTIDYL-PROLYL CIS-TRANS ISOMERASE FKPA"/>
    <property type="match status" value="1"/>
</dbReference>
<evidence type="ECO:0000313" key="9">
    <source>
        <dbReference type="Proteomes" id="UP001236748"/>
    </source>
</evidence>
<dbReference type="InterPro" id="IPR046357">
    <property type="entry name" value="PPIase_dom_sf"/>
</dbReference>
<accession>A0ABY9FQA0</accession>
<dbReference type="EMBL" id="CP117450">
    <property type="protein sequence ID" value="WLH05502.1"/>
    <property type="molecule type" value="Genomic_DNA"/>
</dbReference>
<proteinExistence type="inferred from homology"/>
<sequence length="111" mass="11585">MTIVKTSSGLQYEDIVVGSGPTVSQGQSVGSQYTGRLTNASGHIFDSSRTTFTLGRGQVIRGLDEGIVGMSVGGRRQLTIPPDLGYDARGAGGGIPPNATLWFEVELISIT</sequence>